<feature type="transmembrane region" description="Helical" evidence="1">
    <location>
        <begin position="75"/>
        <end position="96"/>
    </location>
</feature>
<sequence>MLRKSLKALYRILILNESHQLTDAGITIKDWQITLPQIEPTMILFHECLNLLLGRRILVDNRIHFFRNCETRYPIFIRIVSLITHPLLISLFWFFLPKNDHTHFQPERVHFSFQKNSTFHSPKTNAFISFKKKLVSLV</sequence>
<accession>A0A366JI06</accession>
<keyword evidence="1" id="KW-0472">Membrane</keyword>
<dbReference type="AlphaFoldDB" id="A0A366JI06"/>
<evidence type="ECO:0000313" key="2">
    <source>
        <dbReference type="EMBL" id="RBP86093.1"/>
    </source>
</evidence>
<name>A0A366JI06_CYTFI</name>
<keyword evidence="1" id="KW-1133">Transmembrane helix</keyword>
<keyword evidence="3" id="KW-1185">Reference proteome</keyword>
<evidence type="ECO:0000256" key="1">
    <source>
        <dbReference type="SAM" id="Phobius"/>
    </source>
</evidence>
<dbReference type="Proteomes" id="UP000252731">
    <property type="component" value="Unassembled WGS sequence"/>
</dbReference>
<evidence type="ECO:0000313" key="3">
    <source>
        <dbReference type="Proteomes" id="UP000252731"/>
    </source>
</evidence>
<protein>
    <submittedName>
        <fullName evidence="2">Uncharacterized protein</fullName>
    </submittedName>
</protein>
<dbReference type="EMBL" id="QNSF01000032">
    <property type="protein sequence ID" value="RBP86093.1"/>
    <property type="molecule type" value="Genomic_DNA"/>
</dbReference>
<gene>
    <name evidence="2" type="ORF">DFO70_1324</name>
</gene>
<comment type="caution">
    <text evidence="2">The sequence shown here is derived from an EMBL/GenBank/DDBJ whole genome shotgun (WGS) entry which is preliminary data.</text>
</comment>
<proteinExistence type="predicted"/>
<keyword evidence="1" id="KW-0812">Transmembrane</keyword>
<organism evidence="2 3">
    <name type="scientific">Cytobacillus firmus</name>
    <name type="common">Bacillus firmus</name>
    <dbReference type="NCBI Taxonomy" id="1399"/>
    <lineage>
        <taxon>Bacteria</taxon>
        <taxon>Bacillati</taxon>
        <taxon>Bacillota</taxon>
        <taxon>Bacilli</taxon>
        <taxon>Bacillales</taxon>
        <taxon>Bacillaceae</taxon>
        <taxon>Cytobacillus</taxon>
    </lineage>
</organism>
<reference evidence="2 3" key="1">
    <citation type="submission" date="2018-06" db="EMBL/GenBank/DDBJ databases">
        <title>Freshwater and sediment microbial communities from various areas in North America, analyzing microbe dynamics in response to fracking.</title>
        <authorList>
            <person name="Lamendella R."/>
        </authorList>
    </citation>
    <scope>NUCLEOTIDE SEQUENCE [LARGE SCALE GENOMIC DNA]</scope>
    <source>
        <strain evidence="2 3">14_TX</strain>
    </source>
</reference>